<organism evidence="1 2">
    <name type="scientific">Paenibacillus montaniterrae</name>
    <dbReference type="NCBI Taxonomy" id="429341"/>
    <lineage>
        <taxon>Bacteria</taxon>
        <taxon>Bacillati</taxon>
        <taxon>Bacillota</taxon>
        <taxon>Bacilli</taxon>
        <taxon>Bacillales</taxon>
        <taxon>Paenibacillaceae</taxon>
        <taxon>Paenibacillus</taxon>
    </lineage>
</organism>
<reference evidence="1" key="1">
    <citation type="submission" date="2021-03" db="EMBL/GenBank/DDBJ databases">
        <title>Antimicrobial resistance genes in bacteria isolated from Japanese honey, and their potential for conferring macrolide and lincosamide resistance in the American foulbrood pathogen Paenibacillus larvae.</title>
        <authorList>
            <person name="Okamoto M."/>
            <person name="Kumagai M."/>
            <person name="Kanamori H."/>
            <person name="Takamatsu D."/>
        </authorList>
    </citation>
    <scope>NUCLEOTIDE SEQUENCE</scope>
    <source>
        <strain evidence="1">J40TS1</strain>
    </source>
</reference>
<dbReference type="Proteomes" id="UP000683139">
    <property type="component" value="Unassembled WGS sequence"/>
</dbReference>
<keyword evidence="2" id="KW-1185">Reference proteome</keyword>
<comment type="caution">
    <text evidence="1">The sequence shown here is derived from an EMBL/GenBank/DDBJ whole genome shotgun (WGS) entry which is preliminary data.</text>
</comment>
<gene>
    <name evidence="1" type="ORF">J40TS1_46330</name>
</gene>
<evidence type="ECO:0000313" key="1">
    <source>
        <dbReference type="EMBL" id="GIP18991.1"/>
    </source>
</evidence>
<dbReference type="AlphaFoldDB" id="A0A919YUZ5"/>
<name>A0A919YUZ5_9BACL</name>
<protein>
    <submittedName>
        <fullName evidence="1">Uncharacterized protein</fullName>
    </submittedName>
</protein>
<evidence type="ECO:0000313" key="2">
    <source>
        <dbReference type="Proteomes" id="UP000683139"/>
    </source>
</evidence>
<dbReference type="EMBL" id="BOSE01000011">
    <property type="protein sequence ID" value="GIP18991.1"/>
    <property type="molecule type" value="Genomic_DNA"/>
</dbReference>
<accession>A0A919YUZ5</accession>
<sequence>MLAAVVPFLAVAGCCAEQELVLRSPELAAKLFDLQLLGSLSIWWSAAVWWSERAVLPESRRLQLHRRYFCFCLARPKKP</sequence>
<proteinExistence type="predicted"/>